<dbReference type="AlphaFoldDB" id="W7EZ15"/>
<name>W7EZ15_BIPV3</name>
<accession>W7EZ15</accession>
<sequence length="159" mass="18265">MFQWNKETDFTTINALHNDLSNLPSRVRIDPRSTRGSLSTVDRSHTDTEAGKDFFELKDYSIFDLMGTVLQPNLEPHYDHITPYLGKINQQFREVEIVAVTETFAYITAVQRVDGTAADGSLYDMSYRLTSLVRKMPSQRIDTLAKRFIGNPVSSQRKW</sequence>
<dbReference type="SUPFAM" id="SSF54427">
    <property type="entry name" value="NTF2-like"/>
    <property type="match status" value="1"/>
</dbReference>
<reference evidence="1 2" key="1">
    <citation type="journal article" date="2013" name="PLoS Genet.">
        <title>Comparative genome structure, secondary metabolite, and effector coding capacity across Cochliobolus pathogens.</title>
        <authorList>
            <person name="Condon B.J."/>
            <person name="Leng Y."/>
            <person name="Wu D."/>
            <person name="Bushley K.E."/>
            <person name="Ohm R.A."/>
            <person name="Otillar R."/>
            <person name="Martin J."/>
            <person name="Schackwitz W."/>
            <person name="Grimwood J."/>
            <person name="MohdZainudin N."/>
            <person name="Xue C."/>
            <person name="Wang R."/>
            <person name="Manning V.A."/>
            <person name="Dhillon B."/>
            <person name="Tu Z.J."/>
            <person name="Steffenson B.J."/>
            <person name="Salamov A."/>
            <person name="Sun H."/>
            <person name="Lowry S."/>
            <person name="LaButti K."/>
            <person name="Han J."/>
            <person name="Copeland A."/>
            <person name="Lindquist E."/>
            <person name="Barry K."/>
            <person name="Schmutz J."/>
            <person name="Baker S.E."/>
            <person name="Ciuffetti L.M."/>
            <person name="Grigoriev I.V."/>
            <person name="Zhong S."/>
            <person name="Turgeon B.G."/>
        </authorList>
    </citation>
    <scope>NUCLEOTIDE SEQUENCE [LARGE SCALE GENOMIC DNA]</scope>
    <source>
        <strain evidence="1 2">FI3</strain>
    </source>
</reference>
<dbReference type="HOGENOM" id="CLU_1660422_0_0_1"/>
<dbReference type="GeneID" id="26251456"/>
<dbReference type="InterPro" id="IPR032710">
    <property type="entry name" value="NTF2-like_dom_sf"/>
</dbReference>
<proteinExistence type="predicted"/>
<dbReference type="EMBL" id="KI968714">
    <property type="protein sequence ID" value="EUN29272.1"/>
    <property type="molecule type" value="Genomic_DNA"/>
</dbReference>
<evidence type="ECO:0000313" key="1">
    <source>
        <dbReference type="EMBL" id="EUN29272.1"/>
    </source>
</evidence>
<organism evidence="1 2">
    <name type="scientific">Bipolaris victoriae (strain FI3)</name>
    <name type="common">Victoria blight of oats agent</name>
    <name type="synonym">Cochliobolus victoriae</name>
    <dbReference type="NCBI Taxonomy" id="930091"/>
    <lineage>
        <taxon>Eukaryota</taxon>
        <taxon>Fungi</taxon>
        <taxon>Dikarya</taxon>
        <taxon>Ascomycota</taxon>
        <taxon>Pezizomycotina</taxon>
        <taxon>Dothideomycetes</taxon>
        <taxon>Pleosporomycetidae</taxon>
        <taxon>Pleosporales</taxon>
        <taxon>Pleosporineae</taxon>
        <taxon>Pleosporaceae</taxon>
        <taxon>Bipolaris</taxon>
    </lineage>
</organism>
<evidence type="ECO:0000313" key="2">
    <source>
        <dbReference type="Proteomes" id="UP000054337"/>
    </source>
</evidence>
<gene>
    <name evidence="1" type="ORF">COCVIDRAFT_14178</name>
</gene>
<dbReference type="Proteomes" id="UP000054337">
    <property type="component" value="Unassembled WGS sequence"/>
</dbReference>
<dbReference type="RefSeq" id="XP_014558752.1">
    <property type="nucleotide sequence ID" value="XM_014703266.1"/>
</dbReference>
<keyword evidence="2" id="KW-1185">Reference proteome</keyword>
<protein>
    <submittedName>
        <fullName evidence="1">Uncharacterized protein</fullName>
    </submittedName>
</protein>